<evidence type="ECO:0000313" key="2">
    <source>
        <dbReference type="EMBL" id="MDX3020963.1"/>
    </source>
</evidence>
<dbReference type="EMBL" id="JARAWP010000014">
    <property type="protein sequence ID" value="MDX3020963.1"/>
    <property type="molecule type" value="Genomic_DNA"/>
</dbReference>
<organism evidence="1 4">
    <name type="scientific">Streptomyces acidiscabies</name>
    <dbReference type="NCBI Taxonomy" id="42234"/>
    <lineage>
        <taxon>Bacteria</taxon>
        <taxon>Bacillati</taxon>
        <taxon>Actinomycetota</taxon>
        <taxon>Actinomycetes</taxon>
        <taxon>Kitasatosporales</taxon>
        <taxon>Streptomycetaceae</taxon>
        <taxon>Streptomyces</taxon>
    </lineage>
</organism>
<name>A0AAP6B5G4_9ACTN</name>
<gene>
    <name evidence="1" type="ORF">PV399_02185</name>
    <name evidence="2" type="ORF">PV666_24175</name>
</gene>
<evidence type="ECO:0000313" key="3">
    <source>
        <dbReference type="Proteomes" id="UP001272987"/>
    </source>
</evidence>
<dbReference type="RefSeq" id="WP_158002827.1">
    <property type="nucleotide sequence ID" value="NZ_BCMK01000023.1"/>
</dbReference>
<dbReference type="Proteomes" id="UP001272987">
    <property type="component" value="Unassembled WGS sequence"/>
</dbReference>
<dbReference type="AlphaFoldDB" id="A0AAP6B5G4"/>
<reference evidence="1 3" key="1">
    <citation type="journal article" date="2023" name="Microb. Genom.">
        <title>Mesoterricola silvestris gen. nov., sp. nov., Mesoterricola sediminis sp. nov., Geothrix oryzae sp. nov., Geothrix edaphica sp. nov., Geothrix rubra sp. nov., and Geothrix limicola sp. nov., six novel members of Acidobacteriota isolated from soils.</title>
        <authorList>
            <person name="Weisberg A.J."/>
            <person name="Pearce E."/>
            <person name="Kramer C.G."/>
            <person name="Chang J.H."/>
            <person name="Clarke C.R."/>
        </authorList>
    </citation>
    <scope>NUCLEOTIDE SEQUENCE</scope>
    <source>
        <strain evidence="2 3">NB05-1H</strain>
        <strain evidence="1">NRRL_B-16521</strain>
    </source>
</reference>
<dbReference type="EMBL" id="JARAWC010000001">
    <property type="protein sequence ID" value="MDX2958531.1"/>
    <property type="molecule type" value="Genomic_DNA"/>
</dbReference>
<evidence type="ECO:0000313" key="1">
    <source>
        <dbReference type="EMBL" id="MDX2958531.1"/>
    </source>
</evidence>
<keyword evidence="3" id="KW-1185">Reference proteome</keyword>
<dbReference type="GeneID" id="69808577"/>
<sequence length="58" mass="6495">MPLGIPAGRLAVLVDAELPAEEPSHHPDLTDAAELLWELRRLSQEQVRLVRKRLSETA</sequence>
<comment type="caution">
    <text evidence="1">The sequence shown here is derived from an EMBL/GenBank/DDBJ whole genome shotgun (WGS) entry which is preliminary data.</text>
</comment>
<accession>A0AAP6B5G4</accession>
<dbReference type="Proteomes" id="UP001282288">
    <property type="component" value="Unassembled WGS sequence"/>
</dbReference>
<evidence type="ECO:0000313" key="4">
    <source>
        <dbReference type="Proteomes" id="UP001282288"/>
    </source>
</evidence>
<protein>
    <submittedName>
        <fullName evidence="1">Uncharacterized protein</fullName>
    </submittedName>
</protein>
<proteinExistence type="predicted"/>